<evidence type="ECO:0000256" key="2">
    <source>
        <dbReference type="ARBA" id="ARBA00022448"/>
    </source>
</evidence>
<keyword evidence="5" id="KW-0067">ATP-binding</keyword>
<dbReference type="GO" id="GO:0016887">
    <property type="term" value="F:ATP hydrolysis activity"/>
    <property type="evidence" value="ECO:0007669"/>
    <property type="project" value="InterPro"/>
</dbReference>
<evidence type="ECO:0000256" key="3">
    <source>
        <dbReference type="ARBA" id="ARBA00022458"/>
    </source>
</evidence>
<dbReference type="InterPro" id="IPR050763">
    <property type="entry name" value="ABC_transporter_ATP-binding"/>
</dbReference>
<evidence type="ECO:0000256" key="1">
    <source>
        <dbReference type="ARBA" id="ARBA00005417"/>
    </source>
</evidence>
<evidence type="ECO:0000256" key="4">
    <source>
        <dbReference type="ARBA" id="ARBA00022741"/>
    </source>
</evidence>
<proteinExistence type="inferred from homology"/>
<dbReference type="SUPFAM" id="SSF52540">
    <property type="entry name" value="P-loop containing nucleoside triphosphate hydrolases"/>
    <property type="match status" value="1"/>
</dbReference>
<dbReference type="GO" id="GO:0005524">
    <property type="term" value="F:ATP binding"/>
    <property type="evidence" value="ECO:0007669"/>
    <property type="project" value="UniProtKB-KW"/>
</dbReference>
<dbReference type="Gene3D" id="3.40.50.300">
    <property type="entry name" value="P-loop containing nucleotide triphosphate hydrolases"/>
    <property type="match status" value="1"/>
</dbReference>
<feature type="domain" description="ABC transporter" evidence="6">
    <location>
        <begin position="4"/>
        <end position="229"/>
    </location>
</feature>
<dbReference type="AlphaFoldDB" id="A0A450S375"/>
<sequence>MHAVVTRDVTKCYGKHFTLDAITLALGEGEFLGIVGQNGVGKTTFLRILSGILPPSGGEVWLFGHPAPGIKQLANLVGVVHQDTHVPDLLTIDEVLKAEARLRRLKLSVVDEQVERMQLTHARHRRLRDLSKGMRRKTAIARALLHKPRILILDEPMVGLDPLARRGIWEYLLREKEQGLTCLVSTHYLDEVQATCDKAIVLYQRGASVAHHLAAPNNGEHCRYQLVLRFQTDDPDDEIRIRDIAEKSAGRLALVEMGSGTARLRLQQGKAWLDTWLLQLLLSQDLRLSGIRMENEPLEDAWREFLT</sequence>
<name>A0A450S375_9GAMM</name>
<keyword evidence="4" id="KW-0547">Nucleotide-binding</keyword>
<dbReference type="SMART" id="SM00382">
    <property type="entry name" value="AAA"/>
    <property type="match status" value="1"/>
</dbReference>
<dbReference type="InterPro" id="IPR003593">
    <property type="entry name" value="AAA+_ATPase"/>
</dbReference>
<gene>
    <name evidence="7" type="ORF">BECKDK2373B_GA0170837_101236</name>
</gene>
<organism evidence="7">
    <name type="scientific">Candidatus Kentrum sp. DK</name>
    <dbReference type="NCBI Taxonomy" id="2126562"/>
    <lineage>
        <taxon>Bacteria</taxon>
        <taxon>Pseudomonadati</taxon>
        <taxon>Pseudomonadota</taxon>
        <taxon>Gammaproteobacteria</taxon>
        <taxon>Candidatus Kentrum</taxon>
    </lineage>
</organism>
<evidence type="ECO:0000313" key="7">
    <source>
        <dbReference type="EMBL" id="VFJ46111.1"/>
    </source>
</evidence>
<accession>A0A450S375</accession>
<dbReference type="InterPro" id="IPR003439">
    <property type="entry name" value="ABC_transporter-like_ATP-bd"/>
</dbReference>
<dbReference type="CDD" id="cd03230">
    <property type="entry name" value="ABC_DR_subfamily_A"/>
    <property type="match status" value="1"/>
</dbReference>
<evidence type="ECO:0000259" key="6">
    <source>
        <dbReference type="PROSITE" id="PS50893"/>
    </source>
</evidence>
<keyword evidence="2" id="KW-0813">Transport</keyword>
<dbReference type="Pfam" id="PF00005">
    <property type="entry name" value="ABC_tran"/>
    <property type="match status" value="1"/>
</dbReference>
<protein>
    <submittedName>
        <fullName evidence="7">ABC-type multidrug transport system, ATPase component</fullName>
    </submittedName>
</protein>
<dbReference type="EMBL" id="CAADEX010000012">
    <property type="protein sequence ID" value="VFJ46111.1"/>
    <property type="molecule type" value="Genomic_DNA"/>
</dbReference>
<reference evidence="7" key="1">
    <citation type="submission" date="2019-02" db="EMBL/GenBank/DDBJ databases">
        <authorList>
            <person name="Gruber-Vodicka R. H."/>
            <person name="Seah K. B. B."/>
        </authorList>
    </citation>
    <scope>NUCLEOTIDE SEQUENCE</scope>
    <source>
        <strain evidence="7">BECK_DK47</strain>
    </source>
</reference>
<dbReference type="PANTHER" id="PTHR42711">
    <property type="entry name" value="ABC TRANSPORTER ATP-BINDING PROTEIN"/>
    <property type="match status" value="1"/>
</dbReference>
<comment type="similarity">
    <text evidence="1">Belongs to the ABC transporter superfamily.</text>
</comment>
<keyword evidence="3" id="KW-0536">Nodulation</keyword>
<dbReference type="PROSITE" id="PS50893">
    <property type="entry name" value="ABC_TRANSPORTER_2"/>
    <property type="match status" value="1"/>
</dbReference>
<dbReference type="InterPro" id="IPR027417">
    <property type="entry name" value="P-loop_NTPase"/>
</dbReference>
<evidence type="ECO:0000256" key="5">
    <source>
        <dbReference type="ARBA" id="ARBA00022840"/>
    </source>
</evidence>
<dbReference type="PANTHER" id="PTHR42711:SF5">
    <property type="entry name" value="ABC TRANSPORTER ATP-BINDING PROTEIN NATA"/>
    <property type="match status" value="1"/>
</dbReference>